<keyword evidence="5" id="KW-1185">Reference proteome</keyword>
<organism evidence="4 5">
    <name type="scientific">Marixanthomonas spongiae</name>
    <dbReference type="NCBI Taxonomy" id="2174845"/>
    <lineage>
        <taxon>Bacteria</taxon>
        <taxon>Pseudomonadati</taxon>
        <taxon>Bacteroidota</taxon>
        <taxon>Flavobacteriia</taxon>
        <taxon>Flavobacteriales</taxon>
        <taxon>Flavobacteriaceae</taxon>
        <taxon>Marixanthomonas</taxon>
    </lineage>
</organism>
<sequence>MVKVMVIDDEQHCIDHVVELLASYKEEYVLVATAKTVADALKIAKEQRPDLVFLDVQIGPNTGFDFLEQVGPASFDVIFTTAYDRYALKAIKFSALDYLLKPIGTKEFATALERFKTHTTQHMAQRIAVLLQNMEHQNALKKITVPTSEGYEFLEVDQILRCEADKNYTHIHLKNGKKITVSKTLKTFEELLATEQFFRVHNSHLINLNEVKKYVKGKGGYVIMTNNHSIEVSTRRKEQFLEHLKR</sequence>
<dbReference type="SMART" id="SM00448">
    <property type="entry name" value="REC"/>
    <property type="match status" value="1"/>
</dbReference>
<evidence type="ECO:0000259" key="2">
    <source>
        <dbReference type="PROSITE" id="PS50110"/>
    </source>
</evidence>
<dbReference type="Pfam" id="PF04397">
    <property type="entry name" value="LytTR"/>
    <property type="match status" value="1"/>
</dbReference>
<keyword evidence="1" id="KW-0597">Phosphoprotein</keyword>
<dbReference type="EMBL" id="QEHR01000012">
    <property type="protein sequence ID" value="PVW12844.1"/>
    <property type="molecule type" value="Genomic_DNA"/>
</dbReference>
<reference evidence="4 5" key="1">
    <citation type="submission" date="2018-04" db="EMBL/GenBank/DDBJ databases">
        <title>Marixanthomonas spongiae HN-E44 sp. nov., isolated from a marine sponge.</title>
        <authorList>
            <person name="Luo L."/>
            <person name="Zhuang L."/>
        </authorList>
    </citation>
    <scope>NUCLEOTIDE SEQUENCE [LARGE SCALE GENOMIC DNA]</scope>
    <source>
        <strain evidence="4 5">HN-E44</strain>
    </source>
</reference>
<dbReference type="PROSITE" id="PS50110">
    <property type="entry name" value="RESPONSE_REGULATORY"/>
    <property type="match status" value="1"/>
</dbReference>
<dbReference type="Proteomes" id="UP000245962">
    <property type="component" value="Unassembled WGS sequence"/>
</dbReference>
<dbReference type="PROSITE" id="PS50930">
    <property type="entry name" value="HTH_LYTTR"/>
    <property type="match status" value="1"/>
</dbReference>
<keyword evidence="4" id="KW-0238">DNA-binding</keyword>
<evidence type="ECO:0000259" key="3">
    <source>
        <dbReference type="PROSITE" id="PS50930"/>
    </source>
</evidence>
<dbReference type="PANTHER" id="PTHR37299:SF1">
    <property type="entry name" value="STAGE 0 SPORULATION PROTEIN A HOMOLOG"/>
    <property type="match status" value="1"/>
</dbReference>
<feature type="modified residue" description="4-aspartylphosphate" evidence="1">
    <location>
        <position position="55"/>
    </location>
</feature>
<dbReference type="GO" id="GO:0000156">
    <property type="term" value="F:phosphorelay response regulator activity"/>
    <property type="evidence" value="ECO:0007669"/>
    <property type="project" value="InterPro"/>
</dbReference>
<evidence type="ECO:0000313" key="4">
    <source>
        <dbReference type="EMBL" id="PVW12844.1"/>
    </source>
</evidence>
<dbReference type="RefSeq" id="WP_116695510.1">
    <property type="nucleotide sequence ID" value="NZ_QEHR01000012.1"/>
</dbReference>
<dbReference type="InterPro" id="IPR001789">
    <property type="entry name" value="Sig_transdc_resp-reg_receiver"/>
</dbReference>
<dbReference type="SMART" id="SM00850">
    <property type="entry name" value="LytTR"/>
    <property type="match status" value="1"/>
</dbReference>
<dbReference type="PANTHER" id="PTHR37299">
    <property type="entry name" value="TRANSCRIPTIONAL REGULATOR-RELATED"/>
    <property type="match status" value="1"/>
</dbReference>
<evidence type="ECO:0000313" key="5">
    <source>
        <dbReference type="Proteomes" id="UP000245962"/>
    </source>
</evidence>
<feature type="domain" description="HTH LytTR-type" evidence="3">
    <location>
        <begin position="143"/>
        <end position="246"/>
    </location>
</feature>
<name>A0A2U0HVI1_9FLAO</name>
<accession>A0A2U0HVI1</accession>
<dbReference type="GO" id="GO:0003677">
    <property type="term" value="F:DNA binding"/>
    <property type="evidence" value="ECO:0007669"/>
    <property type="project" value="UniProtKB-KW"/>
</dbReference>
<dbReference type="Gene3D" id="3.40.50.2300">
    <property type="match status" value="1"/>
</dbReference>
<comment type="caution">
    <text evidence="4">The sequence shown here is derived from an EMBL/GenBank/DDBJ whole genome shotgun (WGS) entry which is preliminary data.</text>
</comment>
<gene>
    <name evidence="4" type="ORF">DDV96_14565</name>
</gene>
<dbReference type="InterPro" id="IPR046947">
    <property type="entry name" value="LytR-like"/>
</dbReference>
<dbReference type="Gene3D" id="2.40.50.1020">
    <property type="entry name" value="LytTr DNA-binding domain"/>
    <property type="match status" value="1"/>
</dbReference>
<evidence type="ECO:0000256" key="1">
    <source>
        <dbReference type="PROSITE-ProRule" id="PRU00169"/>
    </source>
</evidence>
<dbReference type="InterPro" id="IPR011006">
    <property type="entry name" value="CheY-like_superfamily"/>
</dbReference>
<dbReference type="Pfam" id="PF00072">
    <property type="entry name" value="Response_reg"/>
    <property type="match status" value="1"/>
</dbReference>
<dbReference type="AlphaFoldDB" id="A0A2U0HVI1"/>
<protein>
    <submittedName>
        <fullName evidence="4">DNA-binding response regulator</fullName>
    </submittedName>
</protein>
<feature type="domain" description="Response regulatory" evidence="2">
    <location>
        <begin position="3"/>
        <end position="116"/>
    </location>
</feature>
<dbReference type="InterPro" id="IPR007492">
    <property type="entry name" value="LytTR_DNA-bd_dom"/>
</dbReference>
<dbReference type="OrthoDB" id="2168082at2"/>
<proteinExistence type="predicted"/>
<dbReference type="SUPFAM" id="SSF52172">
    <property type="entry name" value="CheY-like"/>
    <property type="match status" value="1"/>
</dbReference>